<evidence type="ECO:0000313" key="1">
    <source>
        <dbReference type="EMBL" id="CEG56279.1"/>
    </source>
</evidence>
<reference evidence="2" key="1">
    <citation type="submission" date="2014-09" db="EMBL/GenBank/DDBJ databases">
        <authorList>
            <person name="Gomez-Valero L."/>
        </authorList>
    </citation>
    <scope>NUCLEOTIDE SEQUENCE [LARGE SCALE GENOMIC DNA]</scope>
    <source>
        <strain evidence="2">ATCC700992</strain>
    </source>
</reference>
<dbReference type="STRING" id="1212491.LFA_0831"/>
<protein>
    <submittedName>
        <fullName evidence="1">Uncharacterized protein</fullName>
    </submittedName>
</protein>
<name>A0A098G2R3_9GAMM</name>
<keyword evidence="2" id="KW-1185">Reference proteome</keyword>
<organism evidence="1 2">
    <name type="scientific">Legionella fallonii LLAP-10</name>
    <dbReference type="NCBI Taxonomy" id="1212491"/>
    <lineage>
        <taxon>Bacteria</taxon>
        <taxon>Pseudomonadati</taxon>
        <taxon>Pseudomonadota</taxon>
        <taxon>Gammaproteobacteria</taxon>
        <taxon>Legionellales</taxon>
        <taxon>Legionellaceae</taxon>
        <taxon>Legionella</taxon>
    </lineage>
</organism>
<gene>
    <name evidence="1" type="ORF">LFA_0831</name>
</gene>
<sequence length="104" mass="12119">MMVYMIAIPINELVSINGTASLTPELNIVLITACREMEWRLNNTLIKLQDKWPKKRKNNKHESTVLIMNPPIWWKTYIFVSLNDMSKIRLLVVISHNPIRCALS</sequence>
<dbReference type="AlphaFoldDB" id="A0A098G2R3"/>
<dbReference type="EMBL" id="LN614827">
    <property type="protein sequence ID" value="CEG56279.1"/>
    <property type="molecule type" value="Genomic_DNA"/>
</dbReference>
<accession>A0A098G2R3</accession>
<evidence type="ECO:0000313" key="2">
    <source>
        <dbReference type="Proteomes" id="UP000032430"/>
    </source>
</evidence>
<dbReference type="Proteomes" id="UP000032430">
    <property type="component" value="Chromosome I"/>
</dbReference>
<dbReference type="KEGG" id="lfa:LFA_0831"/>
<dbReference type="HOGENOM" id="CLU_2246633_0_0_6"/>
<proteinExistence type="predicted"/>